<evidence type="ECO:0000256" key="3">
    <source>
        <dbReference type="ARBA" id="ARBA00022692"/>
    </source>
</evidence>
<keyword evidence="9" id="KW-0732">Signal</keyword>
<feature type="transmembrane region" description="Helical" evidence="8">
    <location>
        <begin position="821"/>
        <end position="846"/>
    </location>
</feature>
<evidence type="ECO:0000259" key="10">
    <source>
        <dbReference type="Pfam" id="PF08263"/>
    </source>
</evidence>
<keyword evidence="7" id="KW-0547">Nucleotide-binding</keyword>
<proteinExistence type="predicted"/>
<dbReference type="Pfam" id="PF00560">
    <property type="entry name" value="LRR_1"/>
    <property type="match status" value="8"/>
</dbReference>
<evidence type="ECO:0000313" key="12">
    <source>
        <dbReference type="Proteomes" id="UP000323000"/>
    </source>
</evidence>
<dbReference type="Pfam" id="PF08263">
    <property type="entry name" value="LRRNT_2"/>
    <property type="match status" value="1"/>
</dbReference>
<evidence type="ECO:0000256" key="4">
    <source>
        <dbReference type="ARBA" id="ARBA00022737"/>
    </source>
</evidence>
<keyword evidence="5 8" id="KW-1133">Transmembrane helix</keyword>
<gene>
    <name evidence="11" type="ORF">EZV62_024218</name>
</gene>
<evidence type="ECO:0000256" key="8">
    <source>
        <dbReference type="SAM" id="Phobius"/>
    </source>
</evidence>
<evidence type="ECO:0000256" key="1">
    <source>
        <dbReference type="ARBA" id="ARBA00004370"/>
    </source>
</evidence>
<keyword evidence="6 8" id="KW-0472">Membrane</keyword>
<comment type="subcellular location">
    <subcellularLocation>
        <location evidence="1">Membrane</location>
    </subcellularLocation>
</comment>
<keyword evidence="12" id="KW-1185">Reference proteome</keyword>
<dbReference type="InterPro" id="IPR001611">
    <property type="entry name" value="Leu-rich_rpt"/>
</dbReference>
<evidence type="ECO:0000313" key="11">
    <source>
        <dbReference type="EMBL" id="TXG51694.1"/>
    </source>
</evidence>
<evidence type="ECO:0000256" key="2">
    <source>
        <dbReference type="ARBA" id="ARBA00022614"/>
    </source>
</evidence>
<evidence type="ECO:0000256" key="5">
    <source>
        <dbReference type="ARBA" id="ARBA00022989"/>
    </source>
</evidence>
<dbReference type="FunFam" id="3.80.10.10:FF:001121">
    <property type="entry name" value="Putative LRR receptor-like serine/threonine-protein kinase"/>
    <property type="match status" value="1"/>
</dbReference>
<protein>
    <recommendedName>
        <fullName evidence="10">Leucine-rich repeat-containing N-terminal plant-type domain-containing protein</fullName>
    </recommendedName>
</protein>
<keyword evidence="2" id="KW-0433">Leucine-rich repeat</keyword>
<dbReference type="AlphaFoldDB" id="A0A5C7H3X6"/>
<dbReference type="InterPro" id="IPR003591">
    <property type="entry name" value="Leu-rich_rpt_typical-subtyp"/>
</dbReference>
<dbReference type="Pfam" id="PF13855">
    <property type="entry name" value="LRR_8"/>
    <property type="match status" value="2"/>
</dbReference>
<dbReference type="InterPro" id="IPR011009">
    <property type="entry name" value="Kinase-like_dom_sf"/>
</dbReference>
<evidence type="ECO:0000256" key="6">
    <source>
        <dbReference type="ARBA" id="ARBA00023136"/>
    </source>
</evidence>
<dbReference type="FunFam" id="3.80.10.10:FF:000691">
    <property type="entry name" value="Putative LRR receptor-like serine/threonine-protein kinase"/>
    <property type="match status" value="1"/>
</dbReference>
<dbReference type="SUPFAM" id="SSF52058">
    <property type="entry name" value="L domain-like"/>
    <property type="match status" value="2"/>
</dbReference>
<keyword evidence="3 8" id="KW-0812">Transmembrane</keyword>
<sequence>MKVSCFSYAASFPTLALPLLQRLLASEVSVTVGSASSCCGGVDLDRWKSESVLHGLWSCCWLKVLRESWLPKLAENHKGMVWSLRNAVVHGVADEKGLDVLEWARCYLGEITSASLVQNTTLVSGDSLETDRHVLLNLKSFLEKNNPVNKGHYSKWNERSSNPCDWSGVICSTDNTTVTGLNLTDCDISGPIFDNFSSLTQLTFLDLSRNTLQGSIPDDLSRCQNLAHLNLSHNLIGGELKLIGLSNLQVFDLSVNRLAGEIDQFSFPSICQNLVVANLSANNFTGSIDNCFDECQNLQYLDLSSNNFSGYIWPGFARLVEFSVSQNLLTGSVSPSSFTENCSLEILDLSENGFTGNVSGEISNCKNLAIINLWGNLFTGPIPPEIGSISSLEGLFLGNNSFDRVIPDSLLNLSNLDFLDLSKNNFGGKIQEIFGRFTQVKFLVLHGNFYTDGIYSSGILKLPNISRLDLSYNNFTGPLPVEISQMQSLKFLVLAYNQFTGTIPAEFGNLNNLQALDLSFNKLSGLLPSSLGNLRSLLWLMLANNSFSGEIPREIGNCSSLLWVNLANNNFSGNIPTELTYIGRNVTPTFESNQRQSDRVIAGSGECLTMKRWIPADYPPFSFVYTILTRKSCRSIWDKLLKGNGIFPVCASGSMFRTYQITGYLQLSSNQFSGEIPLDIGRMQNFSMLHFGFNQFYGKLPSQIDQLPLVVLNLTQNKFSGEIPSEIGNIKCLQNLDLSYNNFSGTFPASLNNVTELNKFNISYNPLISGVIPSTGQLATFEKASYLGDPLLKLPDFIDNVSGHPKKDNEFNGRKKTHLTVILGFLALLLAFLVCGVMSLVICILVKSPEVQPGYLLEDTKYRHDFASSSGGSSPWLSDTVKVIRLDKTAFTHADILKATGKFSEDRIIGKGGFGTVYRGILPDGREVAVKKLQREGIEGEKEFRAEMEVLSGNGFVDGGEECLVEWARRVMGNDRYGLGRGAIPVVLLGSGLVQGAEEMCELLRIGVRCTAEVPQARPNMKEVLAMLIQILPHCDCGYGSRNSTDCQ</sequence>
<name>A0A5C7H3X6_9ROSI</name>
<reference evidence="12" key="1">
    <citation type="journal article" date="2019" name="Gigascience">
        <title>De novo genome assembly of the endangered Acer yangbiense, a plant species with extremely small populations endemic to Yunnan Province, China.</title>
        <authorList>
            <person name="Yang J."/>
            <person name="Wariss H.M."/>
            <person name="Tao L."/>
            <person name="Zhang R."/>
            <person name="Yun Q."/>
            <person name="Hollingsworth P."/>
            <person name="Dao Z."/>
            <person name="Luo G."/>
            <person name="Guo H."/>
            <person name="Ma Y."/>
            <person name="Sun W."/>
        </authorList>
    </citation>
    <scope>NUCLEOTIDE SEQUENCE [LARGE SCALE GENOMIC DNA]</scope>
    <source>
        <strain evidence="12">cv. Malutang</strain>
    </source>
</reference>
<organism evidence="11 12">
    <name type="scientific">Acer yangbiense</name>
    <dbReference type="NCBI Taxonomy" id="1000413"/>
    <lineage>
        <taxon>Eukaryota</taxon>
        <taxon>Viridiplantae</taxon>
        <taxon>Streptophyta</taxon>
        <taxon>Embryophyta</taxon>
        <taxon>Tracheophyta</taxon>
        <taxon>Spermatophyta</taxon>
        <taxon>Magnoliopsida</taxon>
        <taxon>eudicotyledons</taxon>
        <taxon>Gunneridae</taxon>
        <taxon>Pentapetalae</taxon>
        <taxon>rosids</taxon>
        <taxon>malvids</taxon>
        <taxon>Sapindales</taxon>
        <taxon>Sapindaceae</taxon>
        <taxon>Hippocastanoideae</taxon>
        <taxon>Acereae</taxon>
        <taxon>Acer</taxon>
    </lineage>
</organism>
<feature type="chain" id="PRO_5022664328" description="Leucine-rich repeat-containing N-terminal plant-type domain-containing protein" evidence="9">
    <location>
        <begin position="26"/>
        <end position="1048"/>
    </location>
</feature>
<dbReference type="FunFam" id="3.80.10.10:FF:001678">
    <property type="entry name" value="Calmodulin-binding receptor kinase CaMRLK"/>
    <property type="match status" value="1"/>
</dbReference>
<dbReference type="GO" id="GO:0005524">
    <property type="term" value="F:ATP binding"/>
    <property type="evidence" value="ECO:0007669"/>
    <property type="project" value="UniProtKB-UniRule"/>
</dbReference>
<dbReference type="SUPFAM" id="SSF56112">
    <property type="entry name" value="Protein kinase-like (PK-like)"/>
    <property type="match status" value="1"/>
</dbReference>
<dbReference type="PANTHER" id="PTHR48057:SF7">
    <property type="entry name" value="LEUCINE-RICH REPEAT SERINE_THREONINE-PROTEIN KINASE 1"/>
    <property type="match status" value="1"/>
</dbReference>
<dbReference type="Gene3D" id="3.30.200.20">
    <property type="entry name" value="Phosphorylase Kinase, domain 1"/>
    <property type="match status" value="1"/>
</dbReference>
<comment type="caution">
    <text evidence="11">The sequence shown here is derived from an EMBL/GenBank/DDBJ whole genome shotgun (WGS) entry which is preliminary data.</text>
</comment>
<dbReference type="InterPro" id="IPR052595">
    <property type="entry name" value="LRRC69/RLP"/>
</dbReference>
<dbReference type="PANTHER" id="PTHR48057">
    <property type="entry name" value="LEUCINE-RICH REPEAT SERINE/THREONINE-PROTEIN KINASE 1"/>
    <property type="match status" value="1"/>
</dbReference>
<dbReference type="PRINTS" id="PR00019">
    <property type="entry name" value="LEURICHRPT"/>
</dbReference>
<feature type="binding site" evidence="7">
    <location>
        <position position="932"/>
    </location>
    <ligand>
        <name>ATP</name>
        <dbReference type="ChEBI" id="CHEBI:30616"/>
    </ligand>
</feature>
<dbReference type="EMBL" id="VAHF01000011">
    <property type="protein sequence ID" value="TXG51694.1"/>
    <property type="molecule type" value="Genomic_DNA"/>
</dbReference>
<evidence type="ECO:0000256" key="7">
    <source>
        <dbReference type="PROSITE-ProRule" id="PRU10141"/>
    </source>
</evidence>
<feature type="signal peptide" evidence="9">
    <location>
        <begin position="1"/>
        <end position="25"/>
    </location>
</feature>
<dbReference type="InterPro" id="IPR013210">
    <property type="entry name" value="LRR_N_plant-typ"/>
</dbReference>
<keyword evidence="4" id="KW-0677">Repeat</keyword>
<dbReference type="Proteomes" id="UP000323000">
    <property type="component" value="Chromosome 11"/>
</dbReference>
<keyword evidence="7" id="KW-0067">ATP-binding</keyword>
<dbReference type="PROSITE" id="PS00107">
    <property type="entry name" value="PROTEIN_KINASE_ATP"/>
    <property type="match status" value="1"/>
</dbReference>
<evidence type="ECO:0000256" key="9">
    <source>
        <dbReference type="SAM" id="SignalP"/>
    </source>
</evidence>
<dbReference type="OrthoDB" id="676979at2759"/>
<dbReference type="GO" id="GO:0016020">
    <property type="term" value="C:membrane"/>
    <property type="evidence" value="ECO:0007669"/>
    <property type="project" value="UniProtKB-SubCell"/>
</dbReference>
<accession>A0A5C7H3X6</accession>
<dbReference type="InterPro" id="IPR017441">
    <property type="entry name" value="Protein_kinase_ATP_BS"/>
</dbReference>
<feature type="domain" description="Leucine-rich repeat-containing N-terminal plant-type" evidence="10">
    <location>
        <begin position="129"/>
        <end position="172"/>
    </location>
</feature>
<dbReference type="Gene3D" id="3.80.10.10">
    <property type="entry name" value="Ribonuclease Inhibitor"/>
    <property type="match status" value="5"/>
</dbReference>
<dbReference type="InterPro" id="IPR032675">
    <property type="entry name" value="LRR_dom_sf"/>
</dbReference>
<dbReference type="SMART" id="SM00369">
    <property type="entry name" value="LRR_TYP"/>
    <property type="match status" value="6"/>
</dbReference>